<comment type="similarity">
    <text evidence="2">Belongs to the ubiquitin-conjugating enzyme family. UEV subfamily.</text>
</comment>
<feature type="compositionally biased region" description="Pro residues" evidence="8">
    <location>
        <begin position="54"/>
        <end position="63"/>
    </location>
</feature>
<dbReference type="PANTHER" id="PTHR23306">
    <property type="entry name" value="TUMOR SUSCEPTIBILITY GENE 101 PROTEIN-RELATED"/>
    <property type="match status" value="1"/>
</dbReference>
<dbReference type="GO" id="GO:0006886">
    <property type="term" value="P:intracellular protein transport"/>
    <property type="evidence" value="ECO:0007669"/>
    <property type="project" value="UniProtKB-ARBA"/>
</dbReference>
<dbReference type="AlphaFoldDB" id="A0AAD9ZGZ9"/>
<reference evidence="11" key="1">
    <citation type="submission" date="2022-11" db="EMBL/GenBank/DDBJ databases">
        <title>Chromosomal genome sequence assembly and mating type (MAT) locus characterization of the leprose asexual lichenized fungus Lepraria neglecta (Nyl.) Erichsen.</title>
        <authorList>
            <person name="Allen J.L."/>
            <person name="Pfeffer B."/>
        </authorList>
    </citation>
    <scope>NUCLEOTIDE SEQUENCE</scope>
    <source>
        <strain evidence="11">Allen 5258</strain>
    </source>
</reference>
<dbReference type="Gene3D" id="3.10.110.10">
    <property type="entry name" value="Ubiquitin Conjugating Enzyme"/>
    <property type="match status" value="1"/>
</dbReference>
<feature type="compositionally biased region" description="Polar residues" evidence="8">
    <location>
        <begin position="176"/>
        <end position="185"/>
    </location>
</feature>
<evidence type="ECO:0000256" key="3">
    <source>
        <dbReference type="ARBA" id="ARBA00022448"/>
    </source>
</evidence>
<gene>
    <name evidence="11" type="ORF">OEA41_000654</name>
</gene>
<evidence type="ECO:0000259" key="10">
    <source>
        <dbReference type="PROSITE" id="PS51322"/>
    </source>
</evidence>
<sequence length="459" mass="50544">MVVRPGQYVSGEGKIYHPYLANWRDDDIFAREPPAVARQEQMPRQAQFAQQNGTPPPVPPLPPELGRQEHHAKPPQSSGSQQPPPPPPKPFNARGQPTPKNDGPPPLPQLPTRPESQYDSARPVNENGYVRGPHPVPRQAPQRTSSVQGGYAPYPQANQNVQYASHPVRHEPLSPLSPSTRQDNLTVPMMVPNQSQYSQQGPPPSRPGYFTNLNPPVYQDPPQKHQRQPYPPQQPHQQPPPQKHQRQPYPPQQPPPQAARTKSPEDLLTSPFETPLPSQPTNIAPPPIPPNPQKDALLSALSQTLTQQIHSTHASNLSALPPLHAQQAALTSTLNAINAEMSQLNDLEALLSSNEAVLHKAMRDADKVLDDAKRRKVPIVDEVLVAPTVVAGQLYASVAEERAIEESRAILGKALDKGRIGGGVWAKQTRSLAREEFLKKALIKKISRGMGLVEDERWG</sequence>
<evidence type="ECO:0000313" key="11">
    <source>
        <dbReference type="EMBL" id="KAK3178518.1"/>
    </source>
</evidence>
<feature type="compositionally biased region" description="Pro residues" evidence="8">
    <location>
        <begin position="283"/>
        <end position="292"/>
    </location>
</feature>
<dbReference type="InterPro" id="IPR052070">
    <property type="entry name" value="ESCRT-I_UEV_domain"/>
</dbReference>
<evidence type="ECO:0000256" key="8">
    <source>
        <dbReference type="SAM" id="MobiDB-lite"/>
    </source>
</evidence>
<proteinExistence type="inferred from homology"/>
<feature type="domain" description="UEV" evidence="10">
    <location>
        <begin position="1"/>
        <end position="62"/>
    </location>
</feature>
<dbReference type="Proteomes" id="UP001276659">
    <property type="component" value="Unassembled WGS sequence"/>
</dbReference>
<dbReference type="InterPro" id="IPR037202">
    <property type="entry name" value="ESCRT_assembly_dom"/>
</dbReference>
<evidence type="ECO:0000259" key="9">
    <source>
        <dbReference type="PROSITE" id="PS51312"/>
    </source>
</evidence>
<keyword evidence="3 7" id="KW-0813">Transport</keyword>
<dbReference type="Gene3D" id="6.10.140.820">
    <property type="match status" value="1"/>
</dbReference>
<dbReference type="GO" id="GO:0072666">
    <property type="term" value="P:establishment of protein localization to vacuole"/>
    <property type="evidence" value="ECO:0007669"/>
    <property type="project" value="UniProtKB-ARBA"/>
</dbReference>
<feature type="compositionally biased region" description="Pro residues" evidence="8">
    <location>
        <begin position="229"/>
        <end position="257"/>
    </location>
</feature>
<keyword evidence="12" id="KW-1185">Reference proteome</keyword>
<comment type="subcellular location">
    <subcellularLocation>
        <location evidence="1">Endosome</location>
    </subcellularLocation>
</comment>
<keyword evidence="6" id="KW-0175">Coiled coil</keyword>
<dbReference type="GO" id="GO:0043162">
    <property type="term" value="P:ubiquitin-dependent protein catabolic process via the multivesicular body sorting pathway"/>
    <property type="evidence" value="ECO:0007669"/>
    <property type="project" value="UniProtKB-ARBA"/>
</dbReference>
<protein>
    <submittedName>
        <fullName evidence="11">Uncharacterized protein</fullName>
    </submittedName>
</protein>
<dbReference type="InterPro" id="IPR017916">
    <property type="entry name" value="SB_dom"/>
</dbReference>
<dbReference type="InterPro" id="IPR008883">
    <property type="entry name" value="UEV_N"/>
</dbReference>
<dbReference type="GO" id="GO:0000813">
    <property type="term" value="C:ESCRT I complex"/>
    <property type="evidence" value="ECO:0007669"/>
    <property type="project" value="TreeGrafter"/>
</dbReference>
<evidence type="ECO:0000256" key="1">
    <source>
        <dbReference type="ARBA" id="ARBA00004177"/>
    </source>
</evidence>
<feature type="compositionally biased region" description="Polar residues" evidence="8">
    <location>
        <begin position="42"/>
        <end position="53"/>
    </location>
</feature>
<accession>A0AAD9ZGZ9</accession>
<evidence type="ECO:0000256" key="7">
    <source>
        <dbReference type="PROSITE-ProRule" id="PRU00644"/>
    </source>
</evidence>
<comment type="caution">
    <text evidence="11">The sequence shown here is derived from an EMBL/GenBank/DDBJ whole genome shotgun (WGS) entry which is preliminary data.</text>
</comment>
<evidence type="ECO:0000256" key="2">
    <source>
        <dbReference type="ARBA" id="ARBA00009594"/>
    </source>
</evidence>
<dbReference type="PANTHER" id="PTHR23306:SF3">
    <property type="entry name" value="TUMOR SUPPRESSOR PROTEIN 101"/>
    <property type="match status" value="1"/>
</dbReference>
<dbReference type="Pfam" id="PF09454">
    <property type="entry name" value="Vps23_core"/>
    <property type="match status" value="1"/>
</dbReference>
<dbReference type="CDD" id="cd11685">
    <property type="entry name" value="UEV_TSG101-like"/>
    <property type="match status" value="1"/>
</dbReference>
<dbReference type="GO" id="GO:0043130">
    <property type="term" value="F:ubiquitin binding"/>
    <property type="evidence" value="ECO:0007669"/>
    <property type="project" value="TreeGrafter"/>
</dbReference>
<dbReference type="PROSITE" id="PS51322">
    <property type="entry name" value="UEV"/>
    <property type="match status" value="1"/>
</dbReference>
<keyword evidence="5 7" id="KW-0653">Protein transport</keyword>
<organism evidence="11 12">
    <name type="scientific">Lepraria neglecta</name>
    <dbReference type="NCBI Taxonomy" id="209136"/>
    <lineage>
        <taxon>Eukaryota</taxon>
        <taxon>Fungi</taxon>
        <taxon>Dikarya</taxon>
        <taxon>Ascomycota</taxon>
        <taxon>Pezizomycotina</taxon>
        <taxon>Lecanoromycetes</taxon>
        <taxon>OSLEUM clade</taxon>
        <taxon>Lecanoromycetidae</taxon>
        <taxon>Lecanorales</taxon>
        <taxon>Lecanorineae</taxon>
        <taxon>Stereocaulaceae</taxon>
        <taxon>Lepraria</taxon>
    </lineage>
</organism>
<dbReference type="InterPro" id="IPR016135">
    <property type="entry name" value="UBQ-conjugating_enzyme/RWD"/>
</dbReference>
<dbReference type="SUPFAM" id="SSF140111">
    <property type="entry name" value="Endosomal sorting complex assembly domain"/>
    <property type="match status" value="1"/>
</dbReference>
<feature type="region of interest" description="Disordered" evidence="8">
    <location>
        <begin position="31"/>
        <end position="295"/>
    </location>
</feature>
<dbReference type="EMBL" id="JASNWA010000003">
    <property type="protein sequence ID" value="KAK3178518.1"/>
    <property type="molecule type" value="Genomic_DNA"/>
</dbReference>
<keyword evidence="4" id="KW-0967">Endosome</keyword>
<dbReference type="PROSITE" id="PS51312">
    <property type="entry name" value="SB"/>
    <property type="match status" value="1"/>
</dbReference>
<evidence type="ECO:0000256" key="4">
    <source>
        <dbReference type="ARBA" id="ARBA00022753"/>
    </source>
</evidence>
<feature type="domain" description="SB" evidence="9">
    <location>
        <begin position="388"/>
        <end position="456"/>
    </location>
</feature>
<name>A0AAD9ZGZ9_9LECA</name>
<evidence type="ECO:0000256" key="6">
    <source>
        <dbReference type="ARBA" id="ARBA00023054"/>
    </source>
</evidence>
<evidence type="ECO:0000256" key="5">
    <source>
        <dbReference type="ARBA" id="ARBA00022927"/>
    </source>
</evidence>
<feature type="compositionally biased region" description="Pro residues" evidence="8">
    <location>
        <begin position="102"/>
        <end position="111"/>
    </location>
</feature>
<evidence type="ECO:0000313" key="12">
    <source>
        <dbReference type="Proteomes" id="UP001276659"/>
    </source>
</evidence>